<dbReference type="AlphaFoldDB" id="A0A652LEX1"/>
<protein>
    <submittedName>
        <fullName evidence="1">Aldehyde dehydrogenase</fullName>
    </submittedName>
</protein>
<reference evidence="1" key="1">
    <citation type="submission" date="2018-10" db="EMBL/GenBank/DDBJ databases">
        <authorList>
            <person name="Hariharan J."/>
            <person name="Choudoir M.J."/>
            <person name="Diebold P."/>
            <person name="Panke-Buisse K."/>
            <person name="Campbell A.N."/>
            <person name="Buckley D.H."/>
        </authorList>
    </citation>
    <scope>NUCLEOTIDE SEQUENCE</scope>
    <source>
        <strain evidence="1">Gb1</strain>
    </source>
</reference>
<comment type="caution">
    <text evidence="1">The sequence shown here is derived from an EMBL/GenBank/DDBJ whole genome shotgun (WGS) entry which is preliminary data.</text>
</comment>
<organism evidence="1">
    <name type="scientific">Streptomyces sp. gb1(2016)</name>
    <dbReference type="NCBI Taxonomy" id="1828321"/>
    <lineage>
        <taxon>Bacteria</taxon>
        <taxon>Bacillati</taxon>
        <taxon>Actinomycetota</taxon>
        <taxon>Actinomycetes</taxon>
        <taxon>Kitasatosporales</taxon>
        <taxon>Streptomycetaceae</taxon>
        <taxon>Streptomyces</taxon>
    </lineage>
</organism>
<dbReference type="EMBL" id="RDBM01000003">
    <property type="protein sequence ID" value="TXS34376.1"/>
    <property type="molecule type" value="Genomic_DNA"/>
</dbReference>
<evidence type="ECO:0000313" key="1">
    <source>
        <dbReference type="EMBL" id="TXS34376.1"/>
    </source>
</evidence>
<gene>
    <name evidence="1" type="ORF">EAO74_00225</name>
</gene>
<sequence length="47" mass="5073">MYLAHGRGDGLPPKLWSLSEHAPSKCGVCKRELYSYDMGAVISGFGS</sequence>
<accession>A0A652LEX1</accession>
<name>A0A652LEX1_9ACTN</name>
<proteinExistence type="predicted"/>